<evidence type="ECO:0000259" key="5">
    <source>
        <dbReference type="Pfam" id="PF16903"/>
    </source>
</evidence>
<evidence type="ECO:0000256" key="2">
    <source>
        <dbReference type="ARBA" id="ARBA00022561"/>
    </source>
</evidence>
<proteinExistence type="predicted"/>
<dbReference type="Pfam" id="PF16903">
    <property type="entry name" value="Capsid_N"/>
    <property type="match status" value="1"/>
</dbReference>
<comment type="subcellular location">
    <subcellularLocation>
        <location evidence="1">Virion</location>
    </subcellularLocation>
</comment>
<protein>
    <recommendedName>
        <fullName evidence="8">Capsid protein 4</fullName>
    </recommendedName>
</protein>
<evidence type="ECO:0000256" key="1">
    <source>
        <dbReference type="ARBA" id="ARBA00004328"/>
    </source>
</evidence>
<dbReference type="GO" id="GO:0019028">
    <property type="term" value="C:viral capsid"/>
    <property type="evidence" value="ECO:0007669"/>
    <property type="project" value="UniProtKB-KW"/>
</dbReference>
<dbReference type="Proteomes" id="UP000241365">
    <property type="component" value="Segment"/>
</dbReference>
<feature type="domain" description="Major capsid protein N-terminal" evidence="5">
    <location>
        <begin position="25"/>
        <end position="216"/>
    </location>
</feature>
<keyword evidence="7" id="KW-1185">Reference proteome</keyword>
<dbReference type="InterPro" id="IPR007542">
    <property type="entry name" value="MCP_C"/>
</dbReference>
<dbReference type="GO" id="GO:0005198">
    <property type="term" value="F:structural molecule activity"/>
    <property type="evidence" value="ECO:0007669"/>
    <property type="project" value="InterPro"/>
</dbReference>
<evidence type="ECO:0008006" key="8">
    <source>
        <dbReference type="Google" id="ProtNLM"/>
    </source>
</evidence>
<dbReference type="InterPro" id="IPR016112">
    <property type="entry name" value="VP_dsDNA_II"/>
</dbReference>
<dbReference type="SUPFAM" id="SSF49749">
    <property type="entry name" value="Group II dsDNA viruses VP"/>
    <property type="match status" value="2"/>
</dbReference>
<sequence length="512" mass="58975">MAGGLLQLVAKGVQDLYLSGDPQITFYKTVYRRHTNFSTESIAQYFSTSANFGETVTCTISHLGDLINRVFLYVELPPILPFTNSDTGSIGKINKFAWVPNLGYALIRDTSIEIGGKNIDKQYGEWLYIWSQLSNRQSEALDKMIANVSGAKDFSNGKPGFKLYIPLEFWFCKNSGLSLPLVALSSSEIKITVNFRRLEECYRIGPTHSIKITEDIVPFKSGDYIEQTISNNKIYGYVIDYDYIDKKLYYIKIKSPTAIKTSFESFDENNSNADNYLKYRIYNSITGTYCTPQPNSIEIIENTNLSIKPHFVNSFLYVDYIYLDNDERNMFIKTNHEYLIEQIQFNQEISVKNQNIKQKLNLNHPCKAHYWIVQMDSLIGPNTINDIFNFTTSPIRNSDNTPIGKNPIRSAKLILNGRDRFSVRNWRYFNYVQPLEHHYRSPEIGINTYSPSINPENYQPSSTINMSKIDKAEMDIHLRNIVTPENTVKIRSYTINYNILRVFLNMGALVFA</sequence>
<organism evidence="6 7">
    <name type="scientific">Powai lake megavirus</name>
    <dbReference type="NCBI Taxonomy" id="1842663"/>
    <lineage>
        <taxon>Viruses</taxon>
        <taxon>Varidnaviria</taxon>
        <taxon>Bamfordvirae</taxon>
        <taxon>Nucleocytoviricota</taxon>
        <taxon>Megaviricetes</taxon>
        <taxon>Imitervirales</taxon>
        <taxon>Mimiviridae</taxon>
        <taxon>Megamimivirinae</taxon>
        <taxon>Megavirus</taxon>
        <taxon>Megavirus powaiense</taxon>
    </lineage>
</organism>
<keyword evidence="2" id="KW-0167">Capsid protein</keyword>
<name>A0A167RDJ9_9VIRU</name>
<dbReference type="Pfam" id="PF04451">
    <property type="entry name" value="Capsid_NCLDV"/>
    <property type="match status" value="1"/>
</dbReference>
<feature type="domain" description="Major capsid protein C-terminal" evidence="4">
    <location>
        <begin position="327"/>
        <end position="507"/>
    </location>
</feature>
<dbReference type="InterPro" id="IPR031654">
    <property type="entry name" value="Capsid_N"/>
</dbReference>
<dbReference type="Gene3D" id="2.70.9.20">
    <property type="entry name" value="Major capsid protein Vp54"/>
    <property type="match status" value="1"/>
</dbReference>
<dbReference type="EMBL" id="KU877344">
    <property type="protein sequence ID" value="ANB50562.1"/>
    <property type="molecule type" value="Genomic_DNA"/>
</dbReference>
<dbReference type="InterPro" id="IPR038519">
    <property type="entry name" value="MCP_C_sf"/>
</dbReference>
<evidence type="ECO:0000313" key="6">
    <source>
        <dbReference type="EMBL" id="ANB50562.1"/>
    </source>
</evidence>
<evidence type="ECO:0000256" key="3">
    <source>
        <dbReference type="ARBA" id="ARBA00022844"/>
    </source>
</evidence>
<keyword evidence="3" id="KW-0946">Virion</keyword>
<dbReference type="RefSeq" id="YP_010776313.1">
    <property type="nucleotide sequence ID" value="NC_075034.1"/>
</dbReference>
<dbReference type="GeneID" id="80512924"/>
<evidence type="ECO:0000313" key="7">
    <source>
        <dbReference type="Proteomes" id="UP000241365"/>
    </source>
</evidence>
<dbReference type="KEGG" id="vg:80512924"/>
<evidence type="ECO:0000259" key="4">
    <source>
        <dbReference type="Pfam" id="PF04451"/>
    </source>
</evidence>
<reference evidence="6 7" key="1">
    <citation type="journal article" date="2016" name="Genome Announc.">
        <title>Complete Genome Sequence of a New Megavirus Family Member Isolated from an Inland Water Lake for the First Time in India.</title>
        <authorList>
            <person name="Chatterjee A."/>
            <person name="Ali F."/>
            <person name="Bange D."/>
            <person name="Kondabagil K."/>
        </authorList>
    </citation>
    <scope>NUCLEOTIDE SEQUENCE [LARGE SCALE GENOMIC DNA]</scope>
    <source>
        <strain evidence="6">1</strain>
    </source>
</reference>
<accession>A0A167RDJ9</accession>
<dbReference type="Gene3D" id="2.70.9.10">
    <property type="entry name" value="Adenovirus Type 2 Hexon, domain 4"/>
    <property type="match status" value="1"/>
</dbReference>